<name>A0A1D6JXU7_MAIZE</name>
<feature type="non-terminal residue" evidence="1">
    <location>
        <position position="20"/>
    </location>
</feature>
<organism evidence="1">
    <name type="scientific">Zea mays</name>
    <name type="common">Maize</name>
    <dbReference type="NCBI Taxonomy" id="4577"/>
    <lineage>
        <taxon>Eukaryota</taxon>
        <taxon>Viridiplantae</taxon>
        <taxon>Streptophyta</taxon>
        <taxon>Embryophyta</taxon>
        <taxon>Tracheophyta</taxon>
        <taxon>Spermatophyta</taxon>
        <taxon>Magnoliopsida</taxon>
        <taxon>Liliopsida</taxon>
        <taxon>Poales</taxon>
        <taxon>Poaceae</taxon>
        <taxon>PACMAD clade</taxon>
        <taxon>Panicoideae</taxon>
        <taxon>Andropogonodae</taxon>
        <taxon>Andropogoneae</taxon>
        <taxon>Tripsacinae</taxon>
        <taxon>Zea</taxon>
    </lineage>
</organism>
<dbReference type="AlphaFoldDB" id="A0A1D6JXU7"/>
<gene>
    <name evidence="1" type="ORF">ZEAMMB73_Zm00001d028579</name>
</gene>
<evidence type="ECO:0000313" key="1">
    <source>
        <dbReference type="EMBL" id="ONL96488.1"/>
    </source>
</evidence>
<sequence length="20" mass="2328">MRGLRDDSDDAIDTKKYLSK</sequence>
<dbReference type="EMBL" id="CM007647">
    <property type="protein sequence ID" value="ONL96488.1"/>
    <property type="molecule type" value="Genomic_DNA"/>
</dbReference>
<proteinExistence type="predicted"/>
<accession>A0A1D6JXU7</accession>
<dbReference type="OMA" id="DHRQSPM"/>
<reference evidence="1" key="1">
    <citation type="submission" date="2015-12" db="EMBL/GenBank/DDBJ databases">
        <title>Update maize B73 reference genome by single molecule sequencing technologies.</title>
        <authorList>
            <consortium name="Maize Genome Sequencing Project"/>
            <person name="Ware D."/>
        </authorList>
    </citation>
    <scope>NUCLEOTIDE SEQUENCE [LARGE SCALE GENOMIC DNA]</scope>
    <source>
        <tissue evidence="1">Seedling</tissue>
    </source>
</reference>
<protein>
    <submittedName>
        <fullName evidence="1">Splicing factor PWI domain-containing protein</fullName>
    </submittedName>
</protein>